<dbReference type="GO" id="GO:0005524">
    <property type="term" value="F:ATP binding"/>
    <property type="evidence" value="ECO:0007669"/>
    <property type="project" value="InterPro"/>
</dbReference>
<evidence type="ECO:0000313" key="2">
    <source>
        <dbReference type="Proteomes" id="UP000013827"/>
    </source>
</evidence>
<dbReference type="GO" id="GO:0006265">
    <property type="term" value="P:DNA topological change"/>
    <property type="evidence" value="ECO:0007669"/>
    <property type="project" value="InterPro"/>
</dbReference>
<dbReference type="GO" id="GO:0003916">
    <property type="term" value="F:DNA topoisomerase activity"/>
    <property type="evidence" value="ECO:0007669"/>
    <property type="project" value="InterPro"/>
</dbReference>
<dbReference type="GeneID" id="17255368"/>
<dbReference type="AlphaFoldDB" id="A0A0D3ID56"/>
<dbReference type="KEGG" id="ehx:EMIHUDRAFT_216514"/>
<dbReference type="Proteomes" id="UP000013827">
    <property type="component" value="Unassembled WGS sequence"/>
</dbReference>
<dbReference type="InterPro" id="IPR006691">
    <property type="entry name" value="GyrA/parC_rep"/>
</dbReference>
<protein>
    <submittedName>
        <fullName evidence="1">Uncharacterized protein</fullName>
    </submittedName>
</protein>
<reference evidence="1" key="2">
    <citation type="submission" date="2024-10" db="UniProtKB">
        <authorList>
            <consortium name="EnsemblProtists"/>
        </authorList>
    </citation>
    <scope>IDENTIFICATION</scope>
</reference>
<reference evidence="2" key="1">
    <citation type="journal article" date="2013" name="Nature">
        <title>Pan genome of the phytoplankton Emiliania underpins its global distribution.</title>
        <authorList>
            <person name="Read B.A."/>
            <person name="Kegel J."/>
            <person name="Klute M.J."/>
            <person name="Kuo A."/>
            <person name="Lefebvre S.C."/>
            <person name="Maumus F."/>
            <person name="Mayer C."/>
            <person name="Miller J."/>
            <person name="Monier A."/>
            <person name="Salamov A."/>
            <person name="Young J."/>
            <person name="Aguilar M."/>
            <person name="Claverie J.M."/>
            <person name="Frickenhaus S."/>
            <person name="Gonzalez K."/>
            <person name="Herman E.K."/>
            <person name="Lin Y.C."/>
            <person name="Napier J."/>
            <person name="Ogata H."/>
            <person name="Sarno A.F."/>
            <person name="Shmutz J."/>
            <person name="Schroeder D."/>
            <person name="de Vargas C."/>
            <person name="Verret F."/>
            <person name="von Dassow P."/>
            <person name="Valentin K."/>
            <person name="Van de Peer Y."/>
            <person name="Wheeler G."/>
            <person name="Dacks J.B."/>
            <person name="Delwiche C.F."/>
            <person name="Dyhrman S.T."/>
            <person name="Glockner G."/>
            <person name="John U."/>
            <person name="Richards T."/>
            <person name="Worden A.Z."/>
            <person name="Zhang X."/>
            <person name="Grigoriev I.V."/>
            <person name="Allen A.E."/>
            <person name="Bidle K."/>
            <person name="Borodovsky M."/>
            <person name="Bowler C."/>
            <person name="Brownlee C."/>
            <person name="Cock J.M."/>
            <person name="Elias M."/>
            <person name="Gladyshev V.N."/>
            <person name="Groth M."/>
            <person name="Guda C."/>
            <person name="Hadaegh A."/>
            <person name="Iglesias-Rodriguez M.D."/>
            <person name="Jenkins J."/>
            <person name="Jones B.M."/>
            <person name="Lawson T."/>
            <person name="Leese F."/>
            <person name="Lindquist E."/>
            <person name="Lobanov A."/>
            <person name="Lomsadze A."/>
            <person name="Malik S.B."/>
            <person name="Marsh M.E."/>
            <person name="Mackinder L."/>
            <person name="Mock T."/>
            <person name="Mueller-Roeber B."/>
            <person name="Pagarete A."/>
            <person name="Parker M."/>
            <person name="Probert I."/>
            <person name="Quesneville H."/>
            <person name="Raines C."/>
            <person name="Rensing S.A."/>
            <person name="Riano-Pachon D.M."/>
            <person name="Richier S."/>
            <person name="Rokitta S."/>
            <person name="Shiraiwa Y."/>
            <person name="Soanes D.M."/>
            <person name="van der Giezen M."/>
            <person name="Wahlund T.M."/>
            <person name="Williams B."/>
            <person name="Wilson W."/>
            <person name="Wolfe G."/>
            <person name="Wurch L.L."/>
        </authorList>
    </citation>
    <scope>NUCLEOTIDE SEQUENCE</scope>
</reference>
<accession>A0A0D3ID56</accession>
<keyword evidence="2" id="KW-1185">Reference proteome</keyword>
<organism evidence="1 2">
    <name type="scientific">Emiliania huxleyi (strain CCMP1516)</name>
    <dbReference type="NCBI Taxonomy" id="280463"/>
    <lineage>
        <taxon>Eukaryota</taxon>
        <taxon>Haptista</taxon>
        <taxon>Haptophyta</taxon>
        <taxon>Prymnesiophyceae</taxon>
        <taxon>Isochrysidales</taxon>
        <taxon>Noelaerhabdaceae</taxon>
        <taxon>Emiliania</taxon>
    </lineage>
</organism>
<dbReference type="HOGENOM" id="CLU_848859_0_0_1"/>
<name>A0A0D3ID56_EMIH1</name>
<proteinExistence type="predicted"/>
<dbReference type="GO" id="GO:0003677">
    <property type="term" value="F:DNA binding"/>
    <property type="evidence" value="ECO:0007669"/>
    <property type="project" value="InterPro"/>
</dbReference>
<dbReference type="eggNOG" id="ENOG502QQ9N">
    <property type="taxonomic scope" value="Eukaryota"/>
</dbReference>
<evidence type="ECO:0000313" key="1">
    <source>
        <dbReference type="EnsemblProtists" id="EOD09191"/>
    </source>
</evidence>
<dbReference type="PaxDb" id="2903-EOD09191"/>
<sequence>DGPSGYAVRVSLSDFSSSGVEYLNLADTNSNLKGFWGGFVTDAHAYYVPHNNGGRSGYAARVSLSDFSSSGVEYLNLADTSSNLKGFIGGFATDAHAYYVPHYNDGGRSGYAARVSLSDFSSSGVEYLNLADTNSNLKGFIEGFVTDAHAYYVPHHNGALNGYVARVSLSDFSSSGVEYFNLAETNSNLKGFIGGFATDAHAYYVPYNNGSPHGYAVRVSLSDFSSSGVEYLNLADTNSNLNGFWGGFVTDAHAYYVPHNNGGRSGYAARVSLSDFSSSGVEYLNLADTNSNLKGFTGGFVTAAHAYYVPHANDGGRSGYAARVSLSI</sequence>
<dbReference type="RefSeq" id="XP_005761620.1">
    <property type="nucleotide sequence ID" value="XM_005761563.1"/>
</dbReference>
<dbReference type="Pfam" id="PF03989">
    <property type="entry name" value="DNA_gyraseA_C"/>
    <property type="match status" value="1"/>
</dbReference>
<dbReference type="EnsemblProtists" id="EOD09191">
    <property type="protein sequence ID" value="EOD09191"/>
    <property type="gene ID" value="EMIHUDRAFT_216514"/>
</dbReference>